<dbReference type="PANTHER" id="PTHR47267">
    <property type="match status" value="1"/>
</dbReference>
<dbReference type="EMBL" id="CP118390">
    <property type="protein sequence ID" value="WDU89735.1"/>
    <property type="molecule type" value="Genomic_DNA"/>
</dbReference>
<comment type="similarity">
    <text evidence="5">Belongs to the HAD-like hydrolase superfamily. Cof family.</text>
</comment>
<dbReference type="SFLD" id="SFLDS00003">
    <property type="entry name" value="Haloacid_Dehalogenase"/>
    <property type="match status" value="1"/>
</dbReference>
<dbReference type="InterPro" id="IPR023214">
    <property type="entry name" value="HAD_sf"/>
</dbReference>
<dbReference type="PANTHER" id="PTHR47267:SF4">
    <property type="entry name" value="PYRIDOXAL PHOSPHATE PHOSPHATASE YIGL"/>
    <property type="match status" value="1"/>
</dbReference>
<name>A0AAQ3H3A9_EDWPI</name>
<dbReference type="Gene3D" id="3.30.1240.10">
    <property type="match status" value="1"/>
</dbReference>
<gene>
    <name evidence="6" type="ORF">PWJ79_09695</name>
</gene>
<keyword evidence="2" id="KW-0479">Metal-binding</keyword>
<dbReference type="GeneID" id="72528833"/>
<accession>A0AAQ3H3A9</accession>
<evidence type="ECO:0000256" key="2">
    <source>
        <dbReference type="ARBA" id="ARBA00022723"/>
    </source>
</evidence>
<evidence type="ECO:0000256" key="4">
    <source>
        <dbReference type="ARBA" id="ARBA00022842"/>
    </source>
</evidence>
<evidence type="ECO:0000256" key="5">
    <source>
        <dbReference type="ARBA" id="ARBA00034778"/>
    </source>
</evidence>
<reference evidence="6" key="1">
    <citation type="submission" date="2022-10" db="EMBL/GenBank/DDBJ databases">
        <title>Complete genome of Ep21-8.</title>
        <authorList>
            <person name="Kang Y.-R."/>
            <person name="Kim D.-H."/>
        </authorList>
    </citation>
    <scope>NUCLEOTIDE SEQUENCE</scope>
    <source>
        <strain evidence="6">Ep21-8</strain>
    </source>
</reference>
<dbReference type="AlphaFoldDB" id="A0AAQ3H3A9"/>
<dbReference type="PROSITE" id="PS01228">
    <property type="entry name" value="COF_1"/>
    <property type="match status" value="1"/>
</dbReference>
<sequence>MEDHILKYKAVVTDLDGTLLNPQGQLSTHTLVILKKLSALGITLVFATGRHPRDAQRIAQALEQRPHIVGLNGSLTLCQQSDAILCEHVIAQDIIADIMRFIAPYHIHLSAFDSHGWKLYEVNEMANDYVKLSGFSYLQIAPSDIFSLKINKLLLWSTNDIAPLEQRLQQQFGQYLACYRTFAQQLEIGPRGISKASAVAALLAEKGIDFQRQAIAFGDGHNDTEMLRQAGLGIVMDNAPCELKMQLGTLPVAQSNADDGVAQMLQHIFKI</sequence>
<dbReference type="RefSeq" id="WP_012848857.1">
    <property type="nucleotide sequence ID" value="NC_013508.1"/>
</dbReference>
<evidence type="ECO:0000313" key="6">
    <source>
        <dbReference type="EMBL" id="WDU89735.1"/>
    </source>
</evidence>
<dbReference type="Pfam" id="PF08282">
    <property type="entry name" value="Hydrolase_3"/>
    <property type="match status" value="1"/>
</dbReference>
<dbReference type="InterPro" id="IPR000150">
    <property type="entry name" value="Cof"/>
</dbReference>
<dbReference type="GO" id="GO:0016791">
    <property type="term" value="F:phosphatase activity"/>
    <property type="evidence" value="ECO:0007669"/>
    <property type="project" value="UniProtKB-ARBA"/>
</dbReference>
<dbReference type="InterPro" id="IPR036412">
    <property type="entry name" value="HAD-like_sf"/>
</dbReference>
<dbReference type="SFLD" id="SFLDG01140">
    <property type="entry name" value="C2.B:_Phosphomannomutase_and_P"/>
    <property type="match status" value="1"/>
</dbReference>
<dbReference type="SUPFAM" id="SSF56784">
    <property type="entry name" value="HAD-like"/>
    <property type="match status" value="1"/>
</dbReference>
<keyword evidence="3 6" id="KW-0378">Hydrolase</keyword>
<evidence type="ECO:0000313" key="7">
    <source>
        <dbReference type="Proteomes" id="UP001223683"/>
    </source>
</evidence>
<keyword evidence="4" id="KW-0460">Magnesium</keyword>
<evidence type="ECO:0000256" key="1">
    <source>
        <dbReference type="ARBA" id="ARBA00001946"/>
    </source>
</evidence>
<comment type="cofactor">
    <cofactor evidence="1">
        <name>Mg(2+)</name>
        <dbReference type="ChEBI" id="CHEBI:18420"/>
    </cofactor>
</comment>
<proteinExistence type="inferred from homology"/>
<dbReference type="NCBIfam" id="TIGR01484">
    <property type="entry name" value="HAD-SF-IIB"/>
    <property type="match status" value="1"/>
</dbReference>
<dbReference type="GO" id="GO:0000287">
    <property type="term" value="F:magnesium ion binding"/>
    <property type="evidence" value="ECO:0007669"/>
    <property type="project" value="UniProtKB-ARBA"/>
</dbReference>
<dbReference type="InterPro" id="IPR006379">
    <property type="entry name" value="HAD-SF_hydro_IIB"/>
</dbReference>
<protein>
    <submittedName>
        <fullName evidence="6">Cof-type HAD-IIB family hydrolase</fullName>
    </submittedName>
</protein>
<dbReference type="PROSITE" id="PS01229">
    <property type="entry name" value="COF_2"/>
    <property type="match status" value="1"/>
</dbReference>
<dbReference type="CDD" id="cd07516">
    <property type="entry name" value="HAD_Pase"/>
    <property type="match status" value="1"/>
</dbReference>
<dbReference type="Proteomes" id="UP001223683">
    <property type="component" value="Chromosome"/>
</dbReference>
<dbReference type="NCBIfam" id="TIGR00099">
    <property type="entry name" value="Cof-subfamily"/>
    <property type="match status" value="1"/>
</dbReference>
<evidence type="ECO:0000256" key="3">
    <source>
        <dbReference type="ARBA" id="ARBA00022801"/>
    </source>
</evidence>
<organism evidence="6 7">
    <name type="scientific">Edwardsiella piscicida</name>
    <dbReference type="NCBI Taxonomy" id="1263550"/>
    <lineage>
        <taxon>Bacteria</taxon>
        <taxon>Pseudomonadati</taxon>
        <taxon>Pseudomonadota</taxon>
        <taxon>Gammaproteobacteria</taxon>
        <taxon>Enterobacterales</taxon>
        <taxon>Hafniaceae</taxon>
        <taxon>Edwardsiella</taxon>
    </lineage>
</organism>
<dbReference type="Gene3D" id="3.40.50.1000">
    <property type="entry name" value="HAD superfamily/HAD-like"/>
    <property type="match status" value="1"/>
</dbReference>